<dbReference type="EMBL" id="PSNY01000008">
    <property type="protein sequence ID" value="PPE70096.1"/>
    <property type="molecule type" value="Genomic_DNA"/>
</dbReference>
<keyword evidence="1" id="KW-0732">Signal</keyword>
<name>A0A2S5T567_9BURK</name>
<dbReference type="InterPro" id="IPR019613">
    <property type="entry name" value="DUF4198"/>
</dbReference>
<dbReference type="Pfam" id="PF10670">
    <property type="entry name" value="DUF4198"/>
    <property type="match status" value="1"/>
</dbReference>
<gene>
    <name evidence="2" type="ORF">C1702_09610</name>
</gene>
<sequence>MKFFENFITMRQPACRPARRRPAMRRLPLPLPLALLLCAAPAWAHDAWIELQGPPHAVVFGHDGQGEPYDVSKVRQVRAWNAAGQALAVRTRAGAQGVQVEAEGGPAALWAVEFDNGFWVRQDGKSRNVPRTAVQGPVESSSRALKFGKTVLAWGEQVAKPVGQRLEIVPLATRAPAAGQALPVQVLFEGRPLPGAKVVVEGDRPHDGPAATTDAQGRATVTLRRGVQLVTVGHSVPYPGPEAERDNLAANLRLSTP</sequence>
<keyword evidence="3" id="KW-1185">Reference proteome</keyword>
<protein>
    <submittedName>
        <fullName evidence="2">DUF4198 domain-containing protein</fullName>
    </submittedName>
</protein>
<reference evidence="2 3" key="1">
    <citation type="submission" date="2018-02" db="EMBL/GenBank/DDBJ databases">
        <title>Reclassifiation of [Polyangium] brachysporum DSM 7029 as Guopingzhaonella breviflexa gen. nov., sp. nov., a member of the family Comamonadaceae.</title>
        <authorList>
            <person name="Tang B."/>
        </authorList>
    </citation>
    <scope>NUCLEOTIDE SEQUENCE [LARGE SCALE GENOMIC DNA]</scope>
    <source>
        <strain evidence="2 3">DSM 15344</strain>
    </source>
</reference>
<dbReference type="Proteomes" id="UP000239406">
    <property type="component" value="Unassembled WGS sequence"/>
</dbReference>
<evidence type="ECO:0000256" key="1">
    <source>
        <dbReference type="SAM" id="SignalP"/>
    </source>
</evidence>
<comment type="caution">
    <text evidence="2">The sequence shown here is derived from an EMBL/GenBank/DDBJ whole genome shotgun (WGS) entry which is preliminary data.</text>
</comment>
<evidence type="ECO:0000313" key="3">
    <source>
        <dbReference type="Proteomes" id="UP000239406"/>
    </source>
</evidence>
<proteinExistence type="predicted"/>
<dbReference type="AlphaFoldDB" id="A0A2S5T567"/>
<organism evidence="2 3">
    <name type="scientific">Caldimonas thermodepolymerans</name>
    <dbReference type="NCBI Taxonomy" id="215580"/>
    <lineage>
        <taxon>Bacteria</taxon>
        <taxon>Pseudomonadati</taxon>
        <taxon>Pseudomonadota</taxon>
        <taxon>Betaproteobacteria</taxon>
        <taxon>Burkholderiales</taxon>
        <taxon>Sphaerotilaceae</taxon>
        <taxon>Caldimonas</taxon>
    </lineage>
</organism>
<feature type="chain" id="PRO_5015528058" evidence="1">
    <location>
        <begin position="45"/>
        <end position="257"/>
    </location>
</feature>
<feature type="signal peptide" evidence="1">
    <location>
        <begin position="1"/>
        <end position="44"/>
    </location>
</feature>
<accession>A0A2S5T567</accession>
<evidence type="ECO:0000313" key="2">
    <source>
        <dbReference type="EMBL" id="PPE70096.1"/>
    </source>
</evidence>